<evidence type="ECO:0000256" key="1">
    <source>
        <dbReference type="SAM" id="MobiDB-lite"/>
    </source>
</evidence>
<organism evidence="2 3">
    <name type="scientific">Calocera cornea HHB12733</name>
    <dbReference type="NCBI Taxonomy" id="1353952"/>
    <lineage>
        <taxon>Eukaryota</taxon>
        <taxon>Fungi</taxon>
        <taxon>Dikarya</taxon>
        <taxon>Basidiomycota</taxon>
        <taxon>Agaricomycotina</taxon>
        <taxon>Dacrymycetes</taxon>
        <taxon>Dacrymycetales</taxon>
        <taxon>Dacrymycetaceae</taxon>
        <taxon>Calocera</taxon>
    </lineage>
</organism>
<dbReference type="InParanoid" id="A0A165JS01"/>
<feature type="compositionally biased region" description="Polar residues" evidence="1">
    <location>
        <begin position="9"/>
        <end position="18"/>
    </location>
</feature>
<feature type="region of interest" description="Disordered" evidence="1">
    <location>
        <begin position="443"/>
        <end position="464"/>
    </location>
</feature>
<feature type="region of interest" description="Disordered" evidence="1">
    <location>
        <begin position="379"/>
        <end position="428"/>
    </location>
</feature>
<feature type="region of interest" description="Disordered" evidence="1">
    <location>
        <begin position="1"/>
        <end position="76"/>
    </location>
</feature>
<feature type="compositionally biased region" description="Low complexity" evidence="1">
    <location>
        <begin position="290"/>
        <end position="305"/>
    </location>
</feature>
<dbReference type="Proteomes" id="UP000076842">
    <property type="component" value="Unassembled WGS sequence"/>
</dbReference>
<feature type="compositionally biased region" description="Polar residues" evidence="1">
    <location>
        <begin position="34"/>
        <end position="45"/>
    </location>
</feature>
<protein>
    <submittedName>
        <fullName evidence="2">Uncharacterized protein</fullName>
    </submittedName>
</protein>
<accession>A0A165JS01</accession>
<name>A0A165JS01_9BASI</name>
<feature type="region of interest" description="Disordered" evidence="1">
    <location>
        <begin position="278"/>
        <end position="336"/>
    </location>
</feature>
<dbReference type="EMBL" id="KV423918">
    <property type="protein sequence ID" value="KZT62195.1"/>
    <property type="molecule type" value="Genomic_DNA"/>
</dbReference>
<dbReference type="AlphaFoldDB" id="A0A165JS01"/>
<evidence type="ECO:0000313" key="2">
    <source>
        <dbReference type="EMBL" id="KZT62195.1"/>
    </source>
</evidence>
<sequence length="495" mass="53225">MGDLPPLVASTQPPSTQPRVPRSHGESASGGLSHENSIGGPSSSAFVHPIAAERNFASLPKRAGKGKGVPQTTLTTFDGRGALDMVDPVRCKVEPDEDAIVQPLRVDKGKKRAVEKRSVEDDAASLPDASRKRPKLSIQSHSSERRATTPRRGRNIPTHAETGSWISVETSAPSLEQSRSNTAGLAAGTSGSSHNNTATVQQWLASTADLPPHVNAQGDAHGMGSLTTRAVHREGRRHRRVDANFMVESRLVYGLEDHNIAEADRPVVVIPDGRTSATNATALPWPEDSVQPVPEQPQPVTQQFQSIPTPTPLPVPEQPQYMPLPEDESEARQNPKPEPFDIVAWYAAGNFDYWTLPPYIRKAIAPHLPLKPPPCRERLLFSKGSSSRRRNVPNRERGGIPHVFGGSTSTAASSNLPHQFHGSTSTAASNDVPDLFRASTSTAASGNIPHLSRGSTSTAASSSVPYPFHGSTSTAASSKVVEDPYSELFAYRPRY</sequence>
<evidence type="ECO:0000313" key="3">
    <source>
        <dbReference type="Proteomes" id="UP000076842"/>
    </source>
</evidence>
<proteinExistence type="predicted"/>
<feature type="region of interest" description="Disordered" evidence="1">
    <location>
        <begin position="103"/>
        <end position="196"/>
    </location>
</feature>
<gene>
    <name evidence="2" type="ORF">CALCODRAFT_279644</name>
</gene>
<keyword evidence="3" id="KW-1185">Reference proteome</keyword>
<feature type="compositionally biased region" description="Polar residues" evidence="1">
    <location>
        <begin position="164"/>
        <end position="196"/>
    </location>
</feature>
<reference evidence="2 3" key="1">
    <citation type="journal article" date="2016" name="Mol. Biol. Evol.">
        <title>Comparative Genomics of Early-Diverging Mushroom-Forming Fungi Provides Insights into the Origins of Lignocellulose Decay Capabilities.</title>
        <authorList>
            <person name="Nagy L.G."/>
            <person name="Riley R."/>
            <person name="Tritt A."/>
            <person name="Adam C."/>
            <person name="Daum C."/>
            <person name="Floudas D."/>
            <person name="Sun H."/>
            <person name="Yadav J.S."/>
            <person name="Pangilinan J."/>
            <person name="Larsson K.H."/>
            <person name="Matsuura K."/>
            <person name="Barry K."/>
            <person name="Labutti K."/>
            <person name="Kuo R."/>
            <person name="Ohm R.A."/>
            <person name="Bhattacharya S.S."/>
            <person name="Shirouzu T."/>
            <person name="Yoshinaga Y."/>
            <person name="Martin F.M."/>
            <person name="Grigoriev I.V."/>
            <person name="Hibbett D.S."/>
        </authorList>
    </citation>
    <scope>NUCLEOTIDE SEQUENCE [LARGE SCALE GENOMIC DNA]</scope>
    <source>
        <strain evidence="2 3">HHB12733</strain>
    </source>
</reference>
<feature type="compositionally biased region" description="Polar residues" evidence="1">
    <location>
        <begin position="406"/>
        <end position="428"/>
    </location>
</feature>